<feature type="coiled-coil region" evidence="1">
    <location>
        <begin position="102"/>
        <end position="143"/>
    </location>
</feature>
<keyword evidence="3" id="KW-1185">Reference proteome</keyword>
<evidence type="ECO:0000313" key="2">
    <source>
        <dbReference type="EMBL" id="CAH9064753.1"/>
    </source>
</evidence>
<organism evidence="2 3">
    <name type="scientific">Pseudoalteromonas haloplanktis</name>
    <name type="common">Alteromonas haloplanktis</name>
    <dbReference type="NCBI Taxonomy" id="228"/>
    <lineage>
        <taxon>Bacteria</taxon>
        <taxon>Pseudomonadati</taxon>
        <taxon>Pseudomonadota</taxon>
        <taxon>Gammaproteobacteria</taxon>
        <taxon>Alteromonadales</taxon>
        <taxon>Pseudoalteromonadaceae</taxon>
        <taxon>Pseudoalteromonas</taxon>
    </lineage>
</organism>
<proteinExistence type="predicted"/>
<dbReference type="RefSeq" id="WP_262977252.1">
    <property type="nucleotide sequence ID" value="NZ_CAMAPB010000062.1"/>
</dbReference>
<evidence type="ECO:0000256" key="1">
    <source>
        <dbReference type="SAM" id="Coils"/>
    </source>
</evidence>
<name>A0A9W4R3F0_PSEHA</name>
<sequence length="307" mass="35474">MANKPISEDNPFANLSDVQCEQIQNWYQKHISSTLHSLLKGSKSGQIIESKLESTLNKAFSQSKQLTTYAIEGNSSIKLKNASVMAELNDTRDLFYGAQVKINILEQKITTSAQEIQLLETEKSELQVEVRSLKQRLNHVLSKLESQGVSFQKSHYVGRILVQALRASFENWQQTPQGEPFKNHDFYKLFPRVLYSSLLKEIEKLLGEQDYNQIERSLSDFVFKQKGSPVENWPDEDPIYETRLINQKQSELLIKLHSQHLQRKNFTSYLEKRLSSTGFTHKHSDLLMTLVEFATHDENSKFSSYCH</sequence>
<keyword evidence="1" id="KW-0175">Coiled coil</keyword>
<comment type="caution">
    <text evidence="2">The sequence shown here is derived from an EMBL/GenBank/DDBJ whole genome shotgun (WGS) entry which is preliminary data.</text>
</comment>
<dbReference type="Proteomes" id="UP001152447">
    <property type="component" value="Unassembled WGS sequence"/>
</dbReference>
<dbReference type="AlphaFoldDB" id="A0A9W4R3F0"/>
<evidence type="ECO:0000313" key="3">
    <source>
        <dbReference type="Proteomes" id="UP001152447"/>
    </source>
</evidence>
<gene>
    <name evidence="2" type="ORF">PSEHALCIP103_03223</name>
</gene>
<protein>
    <submittedName>
        <fullName evidence="2">Uncharacterized protein</fullName>
    </submittedName>
</protein>
<accession>A0A9W4R3F0</accession>
<dbReference type="EMBL" id="CAMAPB010000062">
    <property type="protein sequence ID" value="CAH9064753.1"/>
    <property type="molecule type" value="Genomic_DNA"/>
</dbReference>
<reference evidence="2" key="1">
    <citation type="submission" date="2022-07" db="EMBL/GenBank/DDBJ databases">
        <authorList>
            <person name="Criscuolo A."/>
        </authorList>
    </citation>
    <scope>NUCLEOTIDE SEQUENCE</scope>
    <source>
        <strain evidence="2">CIP103197</strain>
    </source>
</reference>